<dbReference type="InterPro" id="IPR010105">
    <property type="entry name" value="TonB_sidphr_rcpt"/>
</dbReference>
<dbReference type="Gene3D" id="2.40.170.20">
    <property type="entry name" value="TonB-dependent receptor, beta-barrel domain"/>
    <property type="match status" value="1"/>
</dbReference>
<evidence type="ECO:0000256" key="4">
    <source>
        <dbReference type="ARBA" id="ARBA00022452"/>
    </source>
</evidence>
<evidence type="ECO:0000256" key="13">
    <source>
        <dbReference type="ARBA" id="ARBA00023237"/>
    </source>
</evidence>
<keyword evidence="8" id="KW-0408">Iron</keyword>
<keyword evidence="6 14" id="KW-0812">Transmembrane</keyword>
<feature type="domain" description="TonB-dependent receptor-like beta-barrel" evidence="18">
    <location>
        <begin position="241"/>
        <end position="658"/>
    </location>
</feature>
<dbReference type="AlphaFoldDB" id="A0A1H6DUP2"/>
<dbReference type="InterPro" id="IPR012910">
    <property type="entry name" value="Plug_dom"/>
</dbReference>
<keyword evidence="10 16" id="KW-0798">TonB box</keyword>
<keyword evidence="11 14" id="KW-0472">Membrane</keyword>
<dbReference type="Pfam" id="PF07715">
    <property type="entry name" value="Plug"/>
    <property type="match status" value="1"/>
</dbReference>
<keyword evidence="3 14" id="KW-0813">Transport</keyword>
<evidence type="ECO:0000259" key="18">
    <source>
        <dbReference type="Pfam" id="PF00593"/>
    </source>
</evidence>
<dbReference type="GO" id="GO:0009279">
    <property type="term" value="C:cell outer membrane"/>
    <property type="evidence" value="ECO:0007669"/>
    <property type="project" value="UniProtKB-SubCell"/>
</dbReference>
<reference evidence="20 21" key="1">
    <citation type="submission" date="2016-10" db="EMBL/GenBank/DDBJ databases">
        <authorList>
            <person name="de Groot N.N."/>
        </authorList>
    </citation>
    <scope>NUCLEOTIDE SEQUENCE [LARGE SCALE GENOMIC DNA]</scope>
    <source>
        <strain evidence="20 21">DSM 22012</strain>
    </source>
</reference>
<keyword evidence="5" id="KW-0410">Iron transport</keyword>
<evidence type="ECO:0000259" key="19">
    <source>
        <dbReference type="Pfam" id="PF07715"/>
    </source>
</evidence>
<evidence type="ECO:0000256" key="10">
    <source>
        <dbReference type="ARBA" id="ARBA00023077"/>
    </source>
</evidence>
<protein>
    <submittedName>
        <fullName evidence="20">Fe(3+) dicitrate transport protein</fullName>
    </submittedName>
</protein>
<evidence type="ECO:0000256" key="8">
    <source>
        <dbReference type="ARBA" id="ARBA00023004"/>
    </source>
</evidence>
<dbReference type="NCBIfam" id="TIGR01783">
    <property type="entry name" value="TonB-siderophor"/>
    <property type="match status" value="1"/>
</dbReference>
<dbReference type="InterPro" id="IPR039426">
    <property type="entry name" value="TonB-dep_rcpt-like"/>
</dbReference>
<dbReference type="Gene3D" id="2.170.130.10">
    <property type="entry name" value="TonB-dependent receptor, plug domain"/>
    <property type="match status" value="1"/>
</dbReference>
<feature type="short sequence motif" description="TonB C-terminal box" evidence="15">
    <location>
        <begin position="675"/>
        <end position="692"/>
    </location>
</feature>
<keyword evidence="13 14" id="KW-0998">Cell outer membrane</keyword>
<evidence type="ECO:0000256" key="14">
    <source>
        <dbReference type="PROSITE-ProRule" id="PRU01360"/>
    </source>
</evidence>
<evidence type="ECO:0000256" key="16">
    <source>
        <dbReference type="RuleBase" id="RU003357"/>
    </source>
</evidence>
<dbReference type="EMBL" id="FNVQ01000010">
    <property type="protein sequence ID" value="SEG88959.1"/>
    <property type="molecule type" value="Genomic_DNA"/>
</dbReference>
<dbReference type="Proteomes" id="UP000236745">
    <property type="component" value="Unassembled WGS sequence"/>
</dbReference>
<evidence type="ECO:0000256" key="3">
    <source>
        <dbReference type="ARBA" id="ARBA00022448"/>
    </source>
</evidence>
<keyword evidence="21" id="KW-1185">Reference proteome</keyword>
<dbReference type="PANTHER" id="PTHR30442">
    <property type="entry name" value="IRON III DICITRATE TRANSPORT PROTEIN FECA"/>
    <property type="match status" value="1"/>
</dbReference>
<keyword evidence="12" id="KW-0675">Receptor</keyword>
<evidence type="ECO:0000256" key="17">
    <source>
        <dbReference type="SAM" id="SignalP"/>
    </source>
</evidence>
<dbReference type="CDD" id="cd01347">
    <property type="entry name" value="ligand_gated_channel"/>
    <property type="match status" value="1"/>
</dbReference>
<dbReference type="PROSITE" id="PS01156">
    <property type="entry name" value="TONB_DEPENDENT_REC_2"/>
    <property type="match status" value="1"/>
</dbReference>
<evidence type="ECO:0000256" key="6">
    <source>
        <dbReference type="ARBA" id="ARBA00022692"/>
    </source>
</evidence>
<keyword evidence="9" id="KW-0406">Ion transport</keyword>
<dbReference type="SUPFAM" id="SSF56935">
    <property type="entry name" value="Porins"/>
    <property type="match status" value="1"/>
</dbReference>
<dbReference type="GO" id="GO:0015891">
    <property type="term" value="P:siderophore transport"/>
    <property type="evidence" value="ECO:0007669"/>
    <property type="project" value="InterPro"/>
</dbReference>
<evidence type="ECO:0000256" key="12">
    <source>
        <dbReference type="ARBA" id="ARBA00023170"/>
    </source>
</evidence>
<evidence type="ECO:0000256" key="7">
    <source>
        <dbReference type="ARBA" id="ARBA00022729"/>
    </source>
</evidence>
<name>A0A1H6DUP2_9GAMM</name>
<feature type="domain" description="TonB-dependent receptor plug" evidence="19">
    <location>
        <begin position="55"/>
        <end position="165"/>
    </location>
</feature>
<dbReference type="GO" id="GO:0015343">
    <property type="term" value="F:siderophore-iron transmembrane transporter activity"/>
    <property type="evidence" value="ECO:0007669"/>
    <property type="project" value="InterPro"/>
</dbReference>
<dbReference type="OrthoDB" id="9760494at2"/>
<feature type="signal peptide" evidence="17">
    <location>
        <begin position="1"/>
        <end position="32"/>
    </location>
</feature>
<evidence type="ECO:0000256" key="2">
    <source>
        <dbReference type="ARBA" id="ARBA00009810"/>
    </source>
</evidence>
<dbReference type="Pfam" id="PF00593">
    <property type="entry name" value="TonB_dep_Rec_b-barrel"/>
    <property type="match status" value="1"/>
</dbReference>
<keyword evidence="4 14" id="KW-1134">Transmembrane beta strand</keyword>
<accession>A0A1H6DUP2</accession>
<evidence type="ECO:0000256" key="11">
    <source>
        <dbReference type="ARBA" id="ARBA00023136"/>
    </source>
</evidence>
<dbReference type="InterPro" id="IPR000531">
    <property type="entry name" value="Beta-barrel_TonB"/>
</dbReference>
<proteinExistence type="inferred from homology"/>
<gene>
    <name evidence="20" type="ORF">SAMN05444390_11064</name>
</gene>
<dbReference type="PANTHER" id="PTHR30442:SF0">
    <property type="entry name" value="FE(3+) DICITRATE TRANSPORT PROTEIN FECA"/>
    <property type="match status" value="1"/>
</dbReference>
<dbReference type="PROSITE" id="PS52016">
    <property type="entry name" value="TONB_DEPENDENT_REC_3"/>
    <property type="match status" value="1"/>
</dbReference>
<evidence type="ECO:0000256" key="1">
    <source>
        <dbReference type="ARBA" id="ARBA00004571"/>
    </source>
</evidence>
<evidence type="ECO:0000313" key="20">
    <source>
        <dbReference type="EMBL" id="SEG88959.1"/>
    </source>
</evidence>
<dbReference type="InterPro" id="IPR037066">
    <property type="entry name" value="Plug_dom_sf"/>
</dbReference>
<keyword evidence="7 17" id="KW-0732">Signal</keyword>
<comment type="similarity">
    <text evidence="2 14 16">Belongs to the TonB-dependent receptor family.</text>
</comment>
<dbReference type="InterPro" id="IPR010917">
    <property type="entry name" value="TonB_rcpt_CS"/>
</dbReference>
<feature type="chain" id="PRO_5009296263" evidence="17">
    <location>
        <begin position="33"/>
        <end position="692"/>
    </location>
</feature>
<evidence type="ECO:0000256" key="15">
    <source>
        <dbReference type="PROSITE-ProRule" id="PRU10144"/>
    </source>
</evidence>
<organism evidence="20 21">
    <name type="scientific">Marinobacterium lutimaris</name>
    <dbReference type="NCBI Taxonomy" id="568106"/>
    <lineage>
        <taxon>Bacteria</taxon>
        <taxon>Pseudomonadati</taxon>
        <taxon>Pseudomonadota</taxon>
        <taxon>Gammaproteobacteria</taxon>
        <taxon>Oceanospirillales</taxon>
        <taxon>Oceanospirillaceae</taxon>
        <taxon>Marinobacterium</taxon>
    </lineage>
</organism>
<sequence>MSAALRQTAPRFKRKALFYGCLAAMMTSAVQAETSMDAIVVSGDWLGSGSEEEVKTYPGARDVVTQEELHERGALNLEDALRSTPGLQVLDETGTGILPNIGVRGMNPLRSERVQFLVDGYPIAIGPYTNVGVSLFPVTLPSVESIDIVRGGAAVHYGPNNLGGVINLHTRPIPRELEQTVREQITIAEETGHVLNDFYYRIGGAVNEDLALQFQINTQNGDGARDHSDTDVSNFILDAQYTPNDQNEITAQLQYYDVDAELPGALSAQAYKDDSTQSQRPYDAYDADMLRGTLTWTYTPNNDVEFQWRNFAHDADRTFFFGQRLGTGDHWADPSLESTHVADSPRLFTVYGTEPRLTLWNGNHKMIFGARYIREEVDFDVNRLELATGAYSNVRDWNFETDAWALYASDTIFMMDDRFELTPGIRYETVRTDYSDGISGFEDDNNVDEVLPGLTLGFHATDNVFLFANTQRSLVPVQTAQVTKPGEVGNETAWNYEIGARLQATHNLDIGATLFRIEHEDLIQYDRPSDSYQNLGEARSQGLELTGSWQASERLTLEANYTYLDTEQLSGDYKGNELANASRHHLGASAHYQYGLWQASLSGTHVSESYTDAANTKDETADGSAGRLPAYTLVNARVARDLELGGDKQLQLALSANNMLDEEYYFRGADVSPIGRIPGQGRSFILSAQVDF</sequence>
<evidence type="ECO:0000313" key="21">
    <source>
        <dbReference type="Proteomes" id="UP000236745"/>
    </source>
</evidence>
<evidence type="ECO:0000256" key="9">
    <source>
        <dbReference type="ARBA" id="ARBA00023065"/>
    </source>
</evidence>
<comment type="subcellular location">
    <subcellularLocation>
        <location evidence="1 14">Cell outer membrane</location>
        <topology evidence="1 14">Multi-pass membrane protein</topology>
    </subcellularLocation>
</comment>
<evidence type="ECO:0000256" key="5">
    <source>
        <dbReference type="ARBA" id="ARBA00022496"/>
    </source>
</evidence>
<dbReference type="InterPro" id="IPR036942">
    <property type="entry name" value="Beta-barrel_TonB_sf"/>
</dbReference>
<dbReference type="GO" id="GO:0038023">
    <property type="term" value="F:signaling receptor activity"/>
    <property type="evidence" value="ECO:0007669"/>
    <property type="project" value="InterPro"/>
</dbReference>